<feature type="chain" id="PRO_5001605286" evidence="2">
    <location>
        <begin position="29"/>
        <end position="265"/>
    </location>
</feature>
<keyword evidence="1" id="KW-0812">Transmembrane</keyword>
<proteinExistence type="predicted"/>
<dbReference type="VEuPathDB" id="TriTrypDB:TRSC58_01225"/>
<feature type="transmembrane region" description="Helical" evidence="1">
    <location>
        <begin position="218"/>
        <end position="242"/>
    </location>
</feature>
<sequence length="265" mass="30393">MKGMRYISIAALPLLLLWTLQAATGVAAKYDDRSVAKGSREEQIVFWEQEIDRLRSGDMAKAYQAMYSSQLALKEAKQRSGWLFTSADDRARIKMLDAEYEKNMAALTALKQEEEWMLAKVKPLYGIVSLRFAQEQRHAILDAVKEVQQMSYMQAWYNSLFDAGNAETLTDIIVGFLWQWLVGYVLFYHFAAIYYALWTAPWNIYAYSSGPSDVLVGIGAWCVCVTIMLLPVLALVAGFFYLRRYHGDRVAEALNRARQRERGRH</sequence>
<feature type="transmembrane region" description="Helical" evidence="1">
    <location>
        <begin position="177"/>
        <end position="197"/>
    </location>
</feature>
<accession>A0A061J825</accession>
<evidence type="ECO:0000313" key="3">
    <source>
        <dbReference type="EMBL" id="ESL11034.1"/>
    </source>
</evidence>
<dbReference type="OrthoDB" id="278279at2759"/>
<evidence type="ECO:0000256" key="2">
    <source>
        <dbReference type="SAM" id="SignalP"/>
    </source>
</evidence>
<name>A0A061J825_TRYRA</name>
<comment type="caution">
    <text evidence="3">The sequence shown here is derived from an EMBL/GenBank/DDBJ whole genome shotgun (WGS) entry which is preliminary data.</text>
</comment>
<keyword evidence="1" id="KW-1133">Transmembrane helix</keyword>
<keyword evidence="1" id="KW-0472">Membrane</keyword>
<keyword evidence="2" id="KW-0732">Signal</keyword>
<dbReference type="AlphaFoldDB" id="A0A061J825"/>
<dbReference type="EMBL" id="AUPL01001225">
    <property type="protein sequence ID" value="ESL11034.1"/>
    <property type="molecule type" value="Genomic_DNA"/>
</dbReference>
<reference evidence="3 4" key="1">
    <citation type="submission" date="2013-07" db="EMBL/GenBank/DDBJ databases">
        <authorList>
            <person name="Stoco P.H."/>
            <person name="Wagner G."/>
            <person name="Gerber A."/>
            <person name="Zaha A."/>
            <person name="Thompson C."/>
            <person name="Bartholomeu D.C."/>
            <person name="Luckemeyer D.D."/>
            <person name="Bahia D."/>
            <person name="Loreto E."/>
            <person name="Prestes E.B."/>
            <person name="Lima F.M."/>
            <person name="Rodrigues-Luiz G."/>
            <person name="Vallejo G.A."/>
            <person name="Filho J.F."/>
            <person name="Monteiro K.M."/>
            <person name="Tyler K.M."/>
            <person name="de Almeida L.G."/>
            <person name="Ortiz M.F."/>
            <person name="Siervo M.A."/>
            <person name="de Moraes M.H."/>
            <person name="Cunha O.L."/>
            <person name="Mendonca-Neto R."/>
            <person name="Silva R."/>
            <person name="Teixeira S.M."/>
            <person name="Murta S.M."/>
            <person name="Sincero T.C."/>
            <person name="Mendes T.A."/>
            <person name="Urmenyi T.P."/>
            <person name="Silva V.G."/>
            <person name="da Rocha W.D."/>
            <person name="Andersson B."/>
            <person name="Romanha A.J."/>
            <person name="Steindel M."/>
            <person name="de Vasconcelos A.T."/>
            <person name="Grisard E.C."/>
        </authorList>
    </citation>
    <scope>NUCLEOTIDE SEQUENCE [LARGE SCALE GENOMIC DNA]</scope>
    <source>
        <strain evidence="3 4">SC58</strain>
    </source>
</reference>
<dbReference type="Proteomes" id="UP000031737">
    <property type="component" value="Unassembled WGS sequence"/>
</dbReference>
<evidence type="ECO:0000313" key="4">
    <source>
        <dbReference type="Proteomes" id="UP000031737"/>
    </source>
</evidence>
<organism evidence="3 4">
    <name type="scientific">Trypanosoma rangeli SC58</name>
    <dbReference type="NCBI Taxonomy" id="429131"/>
    <lineage>
        <taxon>Eukaryota</taxon>
        <taxon>Discoba</taxon>
        <taxon>Euglenozoa</taxon>
        <taxon>Kinetoplastea</taxon>
        <taxon>Metakinetoplastina</taxon>
        <taxon>Trypanosomatida</taxon>
        <taxon>Trypanosomatidae</taxon>
        <taxon>Trypanosoma</taxon>
        <taxon>Herpetosoma</taxon>
    </lineage>
</organism>
<keyword evidence="4" id="KW-1185">Reference proteome</keyword>
<protein>
    <submittedName>
        <fullName evidence="3">Uncharacterized protein</fullName>
    </submittedName>
</protein>
<gene>
    <name evidence="3" type="ORF">TRSC58_01225</name>
</gene>
<evidence type="ECO:0000256" key="1">
    <source>
        <dbReference type="SAM" id="Phobius"/>
    </source>
</evidence>
<feature type="signal peptide" evidence="2">
    <location>
        <begin position="1"/>
        <end position="28"/>
    </location>
</feature>